<feature type="chain" id="PRO_5005118005" description="Carboxylic ester hydrolase" evidence="3">
    <location>
        <begin position="23"/>
        <end position="625"/>
    </location>
</feature>
<evidence type="ECO:0000256" key="4">
    <source>
        <dbReference type="SAM" id="Phobius"/>
    </source>
</evidence>
<evidence type="ECO:0000256" key="2">
    <source>
        <dbReference type="ARBA" id="ARBA00022801"/>
    </source>
</evidence>
<dbReference type="Proteomes" id="UP000041254">
    <property type="component" value="Unassembled WGS sequence"/>
</dbReference>
<dbReference type="AlphaFoldDB" id="A0A0G4EHA6"/>
<comment type="similarity">
    <text evidence="1 3">Belongs to the type-B carboxylesterase/lipase family.</text>
</comment>
<gene>
    <name evidence="6" type="ORF">Vbra_11792</name>
</gene>
<evidence type="ECO:0000259" key="5">
    <source>
        <dbReference type="Pfam" id="PF00135"/>
    </source>
</evidence>
<proteinExistence type="inferred from homology"/>
<dbReference type="InterPro" id="IPR050309">
    <property type="entry name" value="Type-B_Carboxylest/Lipase"/>
</dbReference>
<dbReference type="PANTHER" id="PTHR11559">
    <property type="entry name" value="CARBOXYLESTERASE"/>
    <property type="match status" value="1"/>
</dbReference>
<keyword evidence="7" id="KW-1185">Reference proteome</keyword>
<organism evidence="6 7">
    <name type="scientific">Vitrella brassicaformis (strain CCMP3155)</name>
    <dbReference type="NCBI Taxonomy" id="1169540"/>
    <lineage>
        <taxon>Eukaryota</taxon>
        <taxon>Sar</taxon>
        <taxon>Alveolata</taxon>
        <taxon>Colpodellida</taxon>
        <taxon>Vitrellaceae</taxon>
        <taxon>Vitrella</taxon>
    </lineage>
</organism>
<name>A0A0G4EHA6_VITBC</name>
<dbReference type="ESTHER" id="9alve-a0a0g4eha6">
    <property type="family name" value="Carb_B_Root"/>
</dbReference>
<dbReference type="SUPFAM" id="SSF53474">
    <property type="entry name" value="alpha/beta-Hydrolases"/>
    <property type="match status" value="1"/>
</dbReference>
<dbReference type="InterPro" id="IPR002018">
    <property type="entry name" value="CarbesteraseB"/>
</dbReference>
<evidence type="ECO:0000313" key="7">
    <source>
        <dbReference type="Proteomes" id="UP000041254"/>
    </source>
</evidence>
<keyword evidence="4" id="KW-0472">Membrane</keyword>
<evidence type="ECO:0000313" key="6">
    <source>
        <dbReference type="EMBL" id="CEL95362.1"/>
    </source>
</evidence>
<feature type="signal peptide" evidence="3">
    <location>
        <begin position="1"/>
        <end position="22"/>
    </location>
</feature>
<feature type="transmembrane region" description="Helical" evidence="4">
    <location>
        <begin position="586"/>
        <end position="607"/>
    </location>
</feature>
<dbReference type="InterPro" id="IPR029058">
    <property type="entry name" value="AB_hydrolase_fold"/>
</dbReference>
<dbReference type="InParanoid" id="A0A0G4EHA6"/>
<dbReference type="Gene3D" id="3.40.50.1820">
    <property type="entry name" value="alpha/beta hydrolase"/>
    <property type="match status" value="1"/>
</dbReference>
<keyword evidence="2 3" id="KW-0378">Hydrolase</keyword>
<accession>A0A0G4EHA6</accession>
<evidence type="ECO:0000256" key="1">
    <source>
        <dbReference type="ARBA" id="ARBA00005964"/>
    </source>
</evidence>
<dbReference type="EC" id="3.1.1.-" evidence="3"/>
<dbReference type="PhylomeDB" id="A0A0G4EHA6"/>
<dbReference type="InterPro" id="IPR019826">
    <property type="entry name" value="Carboxylesterase_B_AS"/>
</dbReference>
<keyword evidence="3" id="KW-0732">Signal</keyword>
<keyword evidence="4" id="KW-0812">Transmembrane</keyword>
<protein>
    <recommendedName>
        <fullName evidence="3">Carboxylic ester hydrolase</fullName>
        <ecNumber evidence="3">3.1.1.-</ecNumber>
    </recommendedName>
</protein>
<dbReference type="STRING" id="1169540.A0A0G4EHA6"/>
<dbReference type="Pfam" id="PF00135">
    <property type="entry name" value="COesterase"/>
    <property type="match status" value="1"/>
</dbReference>
<dbReference type="VEuPathDB" id="CryptoDB:Vbra_11792"/>
<reference evidence="6 7" key="1">
    <citation type="submission" date="2014-11" db="EMBL/GenBank/DDBJ databases">
        <authorList>
            <person name="Zhu J."/>
            <person name="Qi W."/>
            <person name="Song R."/>
        </authorList>
    </citation>
    <scope>NUCLEOTIDE SEQUENCE [LARGE SCALE GENOMIC DNA]</scope>
</reference>
<dbReference type="EMBL" id="CDMY01000227">
    <property type="protein sequence ID" value="CEL95362.1"/>
    <property type="molecule type" value="Genomic_DNA"/>
</dbReference>
<dbReference type="OrthoDB" id="423410at2759"/>
<feature type="domain" description="Carboxylesterase type B" evidence="5">
    <location>
        <begin position="25"/>
        <end position="542"/>
    </location>
</feature>
<dbReference type="GO" id="GO:0016787">
    <property type="term" value="F:hydrolase activity"/>
    <property type="evidence" value="ECO:0007669"/>
    <property type="project" value="UniProtKB-KW"/>
</dbReference>
<keyword evidence="4" id="KW-1133">Transmembrane helix</keyword>
<dbReference type="PROSITE" id="PS00122">
    <property type="entry name" value="CARBOXYLESTERASE_B_1"/>
    <property type="match status" value="1"/>
</dbReference>
<sequence>MRSSALEYGAFLLAFIVFPARCQEVVIDAPAGPIVGHPVAADASLHVFEAIPYALPPVGLRRWRPPEPHPPWSSAYDGRGRGKSCPMIERMRPHTAAEPAGMSEDCLQLNVWTPSAPPTQQPDELLPVFFIIHGGAFAFGSGVTEPFWHPVGLVADQRLVAVSINYRLGALGWLAHPSIGETTNFMLLDQKMALQWVQTNIRSFGGDPSRVTLYGLSAGGQSVLHHLVWPLSEPLFHRAIISSAPIIEEASMEEAYKRRGERLQRAVAAKNMEEMRNVHWSNLTAVQPPMPFCPLVSGRDVQMASYAVESCPVVDNNIVTHANLITLAKQGGFQKKPVIISTADDEYPLLLQFVGHTEWQKLANATAEQTRRFVANSFGRDKATKILHEYESVLRERDPLAMANAYAGDAMFSCPNRRLAMELSKRRVPVYTSLWRTILPPGNPLGAMHGIDWRYHGHIRQQLGQDRRLQDMGQDETDAWTEGMYLAGLGAFVRGEAEVKMGNGVVWETTGEANGYATLEIDRGSIKLVGDTVNERHHCEFWDAFATDQAYSERQPFAIPPDLFGPPPTIAQQLAALLTSSDEPTFVSNMCVVCVISTVLIAAVLLLQWVMGGQGKRGKGADKTD</sequence>
<evidence type="ECO:0000256" key="3">
    <source>
        <dbReference type="RuleBase" id="RU361235"/>
    </source>
</evidence>